<accession>Q7NEI1</accession>
<dbReference type="AlphaFoldDB" id="Q7NEI1"/>
<gene>
    <name evidence="1" type="ordered locus">gll3898</name>
</gene>
<evidence type="ECO:0000313" key="1">
    <source>
        <dbReference type="EMBL" id="BAC91839.1"/>
    </source>
</evidence>
<sequence>MLFINWVDFVIWIPPEHCHDALVHNAPNSLLATKPERHQLVDIALFYFFEALPCFETKPINSNEVIFRACIAKDFFPGHAFERCQLASNRSKSSTIDLMPTKGLNHL</sequence>
<dbReference type="EMBL" id="BA000045">
    <property type="protein sequence ID" value="BAC91839.1"/>
    <property type="molecule type" value="Genomic_DNA"/>
</dbReference>
<evidence type="ECO:0000313" key="2">
    <source>
        <dbReference type="Proteomes" id="UP000000557"/>
    </source>
</evidence>
<dbReference type="KEGG" id="gvi:gll3898"/>
<keyword evidence="2" id="KW-1185">Reference proteome</keyword>
<dbReference type="Proteomes" id="UP000000557">
    <property type="component" value="Chromosome"/>
</dbReference>
<proteinExistence type="predicted"/>
<dbReference type="HOGENOM" id="CLU_2206289_0_0_3"/>
<protein>
    <submittedName>
        <fullName evidence="1">Gll3898 protein</fullName>
    </submittedName>
</protein>
<dbReference type="InParanoid" id="Q7NEI1"/>
<reference evidence="1 2" key="1">
    <citation type="journal article" date="2003" name="DNA Res.">
        <title>Complete genome structure of Gloeobacter violaceus PCC 7421, a cyanobacterium that lacks thylakoids.</title>
        <authorList>
            <person name="Nakamura Y."/>
            <person name="Kaneko T."/>
            <person name="Sato S."/>
            <person name="Mimuro M."/>
            <person name="Miyashita H."/>
            <person name="Tsuchiya T."/>
            <person name="Sasamoto S."/>
            <person name="Watanabe A."/>
            <person name="Kawashima K."/>
            <person name="Kishida Y."/>
            <person name="Kiyokawa C."/>
            <person name="Kohara M."/>
            <person name="Matsumoto M."/>
            <person name="Matsuno A."/>
            <person name="Nakazaki N."/>
            <person name="Shimpo S."/>
            <person name="Takeuchi C."/>
            <person name="Yamada M."/>
            <person name="Tabata S."/>
        </authorList>
    </citation>
    <scope>NUCLEOTIDE SEQUENCE [LARGE SCALE GENOMIC DNA]</scope>
    <source>
        <strain evidence="2">ATCC 29082 / PCC 7421</strain>
    </source>
</reference>
<reference evidence="1 2" key="2">
    <citation type="journal article" date="2003" name="DNA Res.">
        <title>Complete genome structure of Gloeobacter violaceus PCC 7421, a cyanobacterium that lacks thylakoids (supplement).</title>
        <authorList>
            <person name="Nakamura Y."/>
            <person name="Kaneko T."/>
            <person name="Sato S."/>
            <person name="Mimuro M."/>
            <person name="Miyashita H."/>
            <person name="Tsuchiya T."/>
            <person name="Sasamoto S."/>
            <person name="Watanabe A."/>
            <person name="Kawashima K."/>
            <person name="Kishida Y."/>
            <person name="Kiyokawa C."/>
            <person name="Kohara M."/>
            <person name="Matsumoto M."/>
            <person name="Matsuno A."/>
            <person name="Nakazaki N."/>
            <person name="Shimpo S."/>
            <person name="Takeuchi C."/>
            <person name="Yamada M."/>
            <person name="Tabata S."/>
        </authorList>
    </citation>
    <scope>NUCLEOTIDE SEQUENCE [LARGE SCALE GENOMIC DNA]</scope>
    <source>
        <strain evidence="2">ATCC 29082 / PCC 7421</strain>
    </source>
</reference>
<organism evidence="1 2">
    <name type="scientific">Gloeobacter violaceus (strain ATCC 29082 / PCC 7421)</name>
    <dbReference type="NCBI Taxonomy" id="251221"/>
    <lineage>
        <taxon>Bacteria</taxon>
        <taxon>Bacillati</taxon>
        <taxon>Cyanobacteriota</taxon>
        <taxon>Cyanophyceae</taxon>
        <taxon>Gloeobacterales</taxon>
        <taxon>Gloeobacteraceae</taxon>
        <taxon>Gloeobacter</taxon>
    </lineage>
</organism>
<name>Q7NEI1_GLOVI</name>
<dbReference type="EnsemblBacteria" id="BAC91839">
    <property type="protein sequence ID" value="BAC91839"/>
    <property type="gene ID" value="BAC91839"/>
</dbReference>